<protein>
    <recommendedName>
        <fullName evidence="4">WXG100 family type VII secretion target</fullName>
    </recommendedName>
</protein>
<gene>
    <name evidence="2" type="ORF">GCM10009765_56020</name>
</gene>
<feature type="compositionally biased region" description="Acidic residues" evidence="1">
    <location>
        <begin position="340"/>
        <end position="354"/>
    </location>
</feature>
<dbReference type="SUPFAM" id="SSF140453">
    <property type="entry name" value="EsxAB dimer-like"/>
    <property type="match status" value="1"/>
</dbReference>
<reference evidence="2 3" key="1">
    <citation type="journal article" date="2019" name="Int. J. Syst. Evol. Microbiol.">
        <title>The Global Catalogue of Microorganisms (GCM) 10K type strain sequencing project: providing services to taxonomists for standard genome sequencing and annotation.</title>
        <authorList>
            <consortium name="The Broad Institute Genomics Platform"/>
            <consortium name="The Broad Institute Genome Sequencing Center for Infectious Disease"/>
            <person name="Wu L."/>
            <person name="Ma J."/>
        </authorList>
    </citation>
    <scope>NUCLEOTIDE SEQUENCE [LARGE SCALE GENOMIC DNA]</scope>
    <source>
        <strain evidence="2 3">JCM 14718</strain>
    </source>
</reference>
<organism evidence="2 3">
    <name type="scientific">Fodinicola feengrottensis</name>
    <dbReference type="NCBI Taxonomy" id="435914"/>
    <lineage>
        <taxon>Bacteria</taxon>
        <taxon>Bacillati</taxon>
        <taxon>Actinomycetota</taxon>
        <taxon>Actinomycetes</taxon>
        <taxon>Mycobacteriales</taxon>
        <taxon>Fodinicola</taxon>
    </lineage>
</organism>
<sequence length="372" mass="36505">MSADLYLTTDYSQFSHDQLYQQLMSGEPDAVNELADTYDVQRYSVHTLAHDIGSDLRKLAGVWHGDAFEAYGTAVTAISTFADALGNDLSASYDSMSAVRPALLNAKREMPNPKDTADAPTQDAGAGLLISPAAAAAGLIHGKQQQSQARDKAVDVMNSYADALATHGTAIAGPPTAAPAHLPSQYNSAGPALSTANGGAAVSAGPAVRAASTAHLSHSDGSAPGQVTTGVNGLPGTSHGTPIGVTTPAGTGLAGSALSGLSGASGTTGAGLTSPGLAGAGSGAAAGLGTGGAAAFPSGAGLANSGPATSGPAPAAPSSATTAGQGGGGMAATGRRATDEHDEEYQTWLTEDEMVWGNDTDAPPPVLGETSR</sequence>
<dbReference type="Gene3D" id="1.20.1260.20">
    <property type="entry name" value="PPE superfamily"/>
    <property type="match status" value="1"/>
</dbReference>
<dbReference type="EMBL" id="BAAANY010000022">
    <property type="protein sequence ID" value="GAA1699404.1"/>
    <property type="molecule type" value="Genomic_DNA"/>
</dbReference>
<feature type="compositionally biased region" description="Low complexity" evidence="1">
    <location>
        <begin position="305"/>
        <end position="323"/>
    </location>
</feature>
<keyword evidence="3" id="KW-1185">Reference proteome</keyword>
<accession>A0ABN2I693</accession>
<evidence type="ECO:0000313" key="3">
    <source>
        <dbReference type="Proteomes" id="UP001500618"/>
    </source>
</evidence>
<feature type="compositionally biased region" description="Polar residues" evidence="1">
    <location>
        <begin position="214"/>
        <end position="231"/>
    </location>
</feature>
<evidence type="ECO:0008006" key="4">
    <source>
        <dbReference type="Google" id="ProtNLM"/>
    </source>
</evidence>
<dbReference type="InterPro" id="IPR036689">
    <property type="entry name" value="ESAT-6-like_sf"/>
</dbReference>
<comment type="caution">
    <text evidence="2">The sequence shown here is derived from an EMBL/GenBank/DDBJ whole genome shotgun (WGS) entry which is preliminary data.</text>
</comment>
<dbReference type="InterPro" id="IPR038332">
    <property type="entry name" value="PPE_sf"/>
</dbReference>
<feature type="region of interest" description="Disordered" evidence="1">
    <location>
        <begin position="304"/>
        <end position="372"/>
    </location>
</feature>
<proteinExistence type="predicted"/>
<name>A0ABN2I693_9ACTN</name>
<dbReference type="Proteomes" id="UP001500618">
    <property type="component" value="Unassembled WGS sequence"/>
</dbReference>
<evidence type="ECO:0000313" key="2">
    <source>
        <dbReference type="EMBL" id="GAA1699404.1"/>
    </source>
</evidence>
<evidence type="ECO:0000256" key="1">
    <source>
        <dbReference type="SAM" id="MobiDB-lite"/>
    </source>
</evidence>
<dbReference type="RefSeq" id="WP_344313374.1">
    <property type="nucleotide sequence ID" value="NZ_BAAANY010000022.1"/>
</dbReference>
<feature type="region of interest" description="Disordered" evidence="1">
    <location>
        <begin position="212"/>
        <end position="248"/>
    </location>
</feature>